<name>A0A1I3DF26_9BURK</name>
<dbReference type="STRING" id="420953.SAMN05192543_101260"/>
<dbReference type="AlphaFoldDB" id="A0A1I3DF26"/>
<dbReference type="PROSITE" id="PS51257">
    <property type="entry name" value="PROKAR_LIPOPROTEIN"/>
    <property type="match status" value="1"/>
</dbReference>
<reference evidence="1 2" key="1">
    <citation type="submission" date="2016-10" db="EMBL/GenBank/DDBJ databases">
        <authorList>
            <person name="de Groot N.N."/>
        </authorList>
    </citation>
    <scope>NUCLEOTIDE SEQUENCE [LARGE SCALE GENOMIC DNA]</scope>
    <source>
        <strain evidence="1 2">LMG 23650</strain>
    </source>
</reference>
<gene>
    <name evidence="1" type="ORF">SAMN05192543_101260</name>
</gene>
<dbReference type="Proteomes" id="UP000199548">
    <property type="component" value="Unassembled WGS sequence"/>
</dbReference>
<evidence type="ECO:0008006" key="3">
    <source>
        <dbReference type="Google" id="ProtNLM"/>
    </source>
</evidence>
<accession>A0A1I3DF26</accession>
<protein>
    <recommendedName>
        <fullName evidence="3">Lipoprotein</fullName>
    </recommendedName>
</protein>
<keyword evidence="2" id="KW-1185">Reference proteome</keyword>
<dbReference type="EMBL" id="FOQU01000001">
    <property type="protein sequence ID" value="SFH85071.1"/>
    <property type="molecule type" value="Genomic_DNA"/>
</dbReference>
<evidence type="ECO:0000313" key="2">
    <source>
        <dbReference type="Proteomes" id="UP000199548"/>
    </source>
</evidence>
<organism evidence="1 2">
    <name type="scientific">Paraburkholderia megapolitana</name>
    <dbReference type="NCBI Taxonomy" id="420953"/>
    <lineage>
        <taxon>Bacteria</taxon>
        <taxon>Pseudomonadati</taxon>
        <taxon>Pseudomonadota</taxon>
        <taxon>Betaproteobacteria</taxon>
        <taxon>Burkholderiales</taxon>
        <taxon>Burkholderiaceae</taxon>
        <taxon>Paraburkholderia</taxon>
    </lineage>
</organism>
<proteinExistence type="predicted"/>
<evidence type="ECO:0000313" key="1">
    <source>
        <dbReference type="EMBL" id="SFH85071.1"/>
    </source>
</evidence>
<sequence length="108" mass="11411">MRRVMWKPVQFAGALGGILLILVACAPVGNSGLPTTTPPQQVNVGCTLDTSRDDEPCIEAARRACAGNARLRTVNSRMAIPVTQGVDQHPAPLYQYSVTYTCDAAAPG</sequence>
<dbReference type="RefSeq" id="WP_143097998.1">
    <property type="nucleotide sequence ID" value="NZ_CP041743.1"/>
</dbReference>
<dbReference type="OrthoDB" id="9991117at2"/>